<dbReference type="AlphaFoldDB" id="A0A2V3VB19"/>
<dbReference type="EMBL" id="QJJM01000002">
    <property type="protein sequence ID" value="PXW78354.1"/>
    <property type="molecule type" value="Genomic_DNA"/>
</dbReference>
<reference evidence="3 4" key="1">
    <citation type="submission" date="2018-05" db="EMBL/GenBank/DDBJ databases">
        <title>Genomic Encyclopedia of Type Strains, Phase IV (KMG-IV): sequencing the most valuable type-strain genomes for metagenomic binning, comparative biology and taxonomic classification.</title>
        <authorList>
            <person name="Goeker M."/>
        </authorList>
    </citation>
    <scope>NUCLEOTIDE SEQUENCE [LARGE SCALE GENOMIC DNA]</scope>
    <source>
        <strain evidence="3 4">DSM 3183</strain>
    </source>
</reference>
<dbReference type="InterPro" id="IPR036291">
    <property type="entry name" value="NAD(P)-bd_dom_sf"/>
</dbReference>
<dbReference type="GO" id="GO:0030497">
    <property type="term" value="P:fatty acid elongation"/>
    <property type="evidence" value="ECO:0007669"/>
    <property type="project" value="TreeGrafter"/>
</dbReference>
<dbReference type="SMART" id="SM00822">
    <property type="entry name" value="PKS_KR"/>
    <property type="match status" value="1"/>
</dbReference>
<dbReference type="FunFam" id="3.40.50.720:FF:000084">
    <property type="entry name" value="Short-chain dehydrogenase reductase"/>
    <property type="match status" value="2"/>
</dbReference>
<dbReference type="RefSeq" id="WP_208625127.1">
    <property type="nucleotide sequence ID" value="NZ_QJJM01000002.1"/>
</dbReference>
<dbReference type="PRINTS" id="PR00081">
    <property type="entry name" value="GDHRDH"/>
</dbReference>
<keyword evidence="4" id="KW-1185">Reference proteome</keyword>
<evidence type="ECO:0000256" key="1">
    <source>
        <dbReference type="ARBA" id="ARBA00006484"/>
    </source>
</evidence>
<sequence length="515" mass="53544">MAEHGDSMRQRLVLVTGAARGIGLACARRFVEAGDRVVLADRDAETCTLAARSLGAGHMAVCMDVSSEHDVMRAMADIRSRFGPLDVLVNNAGVVDRFARPLLDVPADDIERLISINLQGPFLAARAAIPAMAERGSGAIINIASGAGLRALPGRAAYGMTKAGVIGMTRALAVELAPKGIAVNAVLPGYIDTEILLALEREGRFDRESVARAIPAGRLGQGHEIAEAVFHLSQRGYLAGTMLSVDGGVDAFGGSGRASAMTMPQRMHRTGDVACVTGGASGIGAAIADELAAQGWQVAVLDKQPVSGHRFASWQMDIADQRQVEDAFSQIAARLAPVALLVNSAGVVEPLMPSAEQHLADFRRTVDVNVAGVIHAARAAARQMRDHGGGRIINLSSITASLGLPGRNAYCASKSAVTMLTRSMACEWAQHGIRVNAVAPGYIRTPAVEAMIDAGVRDMAAITARIPMGRLGQPSEIAALVAFLASDAASYITGTTVQADGGYLASGHPSGAPMP</sequence>
<comment type="similarity">
    <text evidence="1">Belongs to the short-chain dehydrogenases/reductases (SDR) family.</text>
</comment>
<dbReference type="PRINTS" id="PR00080">
    <property type="entry name" value="SDRFAMILY"/>
</dbReference>
<dbReference type="NCBIfam" id="NF005559">
    <property type="entry name" value="PRK07231.1"/>
    <property type="match status" value="1"/>
</dbReference>
<dbReference type="CDD" id="cd05233">
    <property type="entry name" value="SDR_c"/>
    <property type="match status" value="2"/>
</dbReference>
<accession>A0A2V3VB19</accession>
<dbReference type="SUPFAM" id="SSF51735">
    <property type="entry name" value="NAD(P)-binding Rossmann-fold domains"/>
    <property type="match status" value="2"/>
</dbReference>
<name>A0A2V3VB19_9SPHN</name>
<evidence type="ECO:0000259" key="2">
    <source>
        <dbReference type="SMART" id="SM00822"/>
    </source>
</evidence>
<dbReference type="InterPro" id="IPR057326">
    <property type="entry name" value="KR_dom"/>
</dbReference>
<dbReference type="Pfam" id="PF13561">
    <property type="entry name" value="adh_short_C2"/>
    <property type="match status" value="2"/>
</dbReference>
<dbReference type="PANTHER" id="PTHR42760:SF123">
    <property type="entry name" value="OXIDOREDUCTASE"/>
    <property type="match status" value="1"/>
</dbReference>
<dbReference type="InterPro" id="IPR020904">
    <property type="entry name" value="Sc_DH/Rdtase_CS"/>
</dbReference>
<dbReference type="GO" id="GO:0016616">
    <property type="term" value="F:oxidoreductase activity, acting on the CH-OH group of donors, NAD or NADP as acceptor"/>
    <property type="evidence" value="ECO:0007669"/>
    <property type="project" value="TreeGrafter"/>
</dbReference>
<evidence type="ECO:0000313" key="4">
    <source>
        <dbReference type="Proteomes" id="UP000248014"/>
    </source>
</evidence>
<dbReference type="Gene3D" id="3.40.50.720">
    <property type="entry name" value="NAD(P)-binding Rossmann-like Domain"/>
    <property type="match status" value="2"/>
</dbReference>
<gene>
    <name evidence="3" type="ORF">C7451_10224</name>
</gene>
<dbReference type="PROSITE" id="PS00061">
    <property type="entry name" value="ADH_SHORT"/>
    <property type="match status" value="2"/>
</dbReference>
<dbReference type="InterPro" id="IPR002347">
    <property type="entry name" value="SDR_fam"/>
</dbReference>
<evidence type="ECO:0000313" key="3">
    <source>
        <dbReference type="EMBL" id="PXW78354.1"/>
    </source>
</evidence>
<dbReference type="PANTHER" id="PTHR42760">
    <property type="entry name" value="SHORT-CHAIN DEHYDROGENASES/REDUCTASES FAMILY MEMBER"/>
    <property type="match status" value="1"/>
</dbReference>
<proteinExistence type="inferred from homology"/>
<dbReference type="Proteomes" id="UP000248014">
    <property type="component" value="Unassembled WGS sequence"/>
</dbReference>
<feature type="domain" description="Ketoreductase" evidence="2">
    <location>
        <begin position="272"/>
        <end position="446"/>
    </location>
</feature>
<protein>
    <submittedName>
        <fullName evidence="3">NAD(P)-dependent dehydrogenase (Short-subunit alcohol dehydrogenase family)</fullName>
    </submittedName>
</protein>
<organism evidence="3 4">
    <name type="scientific">Blastomonas natatoria</name>
    <dbReference type="NCBI Taxonomy" id="34015"/>
    <lineage>
        <taxon>Bacteria</taxon>
        <taxon>Pseudomonadati</taxon>
        <taxon>Pseudomonadota</taxon>
        <taxon>Alphaproteobacteria</taxon>
        <taxon>Sphingomonadales</taxon>
        <taxon>Sphingomonadaceae</taxon>
        <taxon>Blastomonas</taxon>
    </lineage>
</organism>
<comment type="caution">
    <text evidence="3">The sequence shown here is derived from an EMBL/GenBank/DDBJ whole genome shotgun (WGS) entry which is preliminary data.</text>
</comment>